<evidence type="ECO:0000313" key="6">
    <source>
        <dbReference type="Proteomes" id="UP000002051"/>
    </source>
</evidence>
<evidence type="ECO:0000313" key="5">
    <source>
        <dbReference type="EnsemblPlants" id="AET05351"/>
    </source>
</evidence>
<keyword evidence="1" id="KW-0862">Zinc</keyword>
<dbReference type="Gene3D" id="3.30.40.10">
    <property type="entry name" value="Zinc/RING finger domain, C3HC4 (zinc finger)"/>
    <property type="match status" value="1"/>
</dbReference>
<keyword evidence="6" id="KW-1185">Reference proteome</keyword>
<dbReference type="GO" id="GO:0004842">
    <property type="term" value="F:ubiquitin-protein transferase activity"/>
    <property type="evidence" value="ECO:0007669"/>
    <property type="project" value="InterPro"/>
</dbReference>
<dbReference type="Proteomes" id="UP000002051">
    <property type="component" value="Chromosome 8"/>
</dbReference>
<accession>G7L9R8</accession>
<reference evidence="4 6" key="1">
    <citation type="journal article" date="2011" name="Nature">
        <title>The Medicago genome provides insight into the evolution of rhizobial symbioses.</title>
        <authorList>
            <person name="Young N.D."/>
            <person name="Debelle F."/>
            <person name="Oldroyd G.E."/>
            <person name="Geurts R."/>
            <person name="Cannon S.B."/>
            <person name="Udvardi M.K."/>
            <person name="Benedito V.A."/>
            <person name="Mayer K.F."/>
            <person name="Gouzy J."/>
            <person name="Schoof H."/>
            <person name="Van de Peer Y."/>
            <person name="Proost S."/>
            <person name="Cook D.R."/>
            <person name="Meyers B.C."/>
            <person name="Spannagl M."/>
            <person name="Cheung F."/>
            <person name="De Mita S."/>
            <person name="Krishnakumar V."/>
            <person name="Gundlach H."/>
            <person name="Zhou S."/>
            <person name="Mudge J."/>
            <person name="Bharti A.K."/>
            <person name="Murray J.D."/>
            <person name="Naoumkina M.A."/>
            <person name="Rosen B."/>
            <person name="Silverstein K.A."/>
            <person name="Tang H."/>
            <person name="Rombauts S."/>
            <person name="Zhao P.X."/>
            <person name="Zhou P."/>
            <person name="Barbe V."/>
            <person name="Bardou P."/>
            <person name="Bechner M."/>
            <person name="Bellec A."/>
            <person name="Berger A."/>
            <person name="Berges H."/>
            <person name="Bidwell S."/>
            <person name="Bisseling T."/>
            <person name="Choisne N."/>
            <person name="Couloux A."/>
            <person name="Denny R."/>
            <person name="Deshpande S."/>
            <person name="Dai X."/>
            <person name="Doyle J.J."/>
            <person name="Dudez A.M."/>
            <person name="Farmer A.D."/>
            <person name="Fouteau S."/>
            <person name="Franken C."/>
            <person name="Gibelin C."/>
            <person name="Gish J."/>
            <person name="Goldstein S."/>
            <person name="Gonzalez A.J."/>
            <person name="Green P.J."/>
            <person name="Hallab A."/>
            <person name="Hartog M."/>
            <person name="Hua A."/>
            <person name="Humphray S.J."/>
            <person name="Jeong D.H."/>
            <person name="Jing Y."/>
            <person name="Jocker A."/>
            <person name="Kenton S.M."/>
            <person name="Kim D.J."/>
            <person name="Klee K."/>
            <person name="Lai H."/>
            <person name="Lang C."/>
            <person name="Lin S."/>
            <person name="Macmil S.L."/>
            <person name="Magdelenat G."/>
            <person name="Matthews L."/>
            <person name="McCorrison J."/>
            <person name="Monaghan E.L."/>
            <person name="Mun J.H."/>
            <person name="Najar F.Z."/>
            <person name="Nicholson C."/>
            <person name="Noirot C."/>
            <person name="O'Bleness M."/>
            <person name="Paule C.R."/>
            <person name="Poulain J."/>
            <person name="Prion F."/>
            <person name="Qin B."/>
            <person name="Qu C."/>
            <person name="Retzel E.F."/>
            <person name="Riddle C."/>
            <person name="Sallet E."/>
            <person name="Samain S."/>
            <person name="Samson N."/>
            <person name="Sanders I."/>
            <person name="Saurat O."/>
            <person name="Scarpelli C."/>
            <person name="Schiex T."/>
            <person name="Segurens B."/>
            <person name="Severin A.J."/>
            <person name="Sherrier D.J."/>
            <person name="Shi R."/>
            <person name="Sims S."/>
            <person name="Singer S.R."/>
            <person name="Sinharoy S."/>
            <person name="Sterck L."/>
            <person name="Viollet A."/>
            <person name="Wang B.B."/>
            <person name="Wang K."/>
            <person name="Wang M."/>
            <person name="Wang X."/>
            <person name="Warfsmann J."/>
            <person name="Weissenbach J."/>
            <person name="White D.D."/>
            <person name="White J.D."/>
            <person name="Wiley G.B."/>
            <person name="Wincker P."/>
            <person name="Xing Y."/>
            <person name="Yang L."/>
            <person name="Yao Z."/>
            <person name="Ying F."/>
            <person name="Zhai J."/>
            <person name="Zhou L."/>
            <person name="Zuber A."/>
            <person name="Denarie J."/>
            <person name="Dixon R.A."/>
            <person name="May G.D."/>
            <person name="Schwartz D.C."/>
            <person name="Rogers J."/>
            <person name="Quetier F."/>
            <person name="Town C.D."/>
            <person name="Roe B.A."/>
        </authorList>
    </citation>
    <scope>NUCLEOTIDE SEQUENCE [LARGE SCALE GENOMIC DNA]</scope>
    <source>
        <strain evidence="4">A17</strain>
        <strain evidence="5 6">cv. Jemalong A17</strain>
    </source>
</reference>
<dbReference type="PANTHER" id="PTHR15302:SF0">
    <property type="entry name" value="E3 UBIQUITIN-PROTEIN LIGASE RNF103"/>
    <property type="match status" value="1"/>
</dbReference>
<name>G7L9R8_MEDTR</name>
<dbReference type="SUPFAM" id="SSF57850">
    <property type="entry name" value="RING/U-box"/>
    <property type="match status" value="1"/>
</dbReference>
<feature type="domain" description="RING-type" evidence="3">
    <location>
        <begin position="52"/>
        <end position="94"/>
    </location>
</feature>
<protein>
    <submittedName>
        <fullName evidence="4">Zinc finger, C3HC4 type (RING finger) protein</fullName>
    </submittedName>
</protein>
<dbReference type="EnsemblPlants" id="AET05351">
    <property type="protein sequence ID" value="AET05351"/>
    <property type="gene ID" value="MTR_8g104430"/>
</dbReference>
<keyword evidence="1" id="KW-0863">Zinc-finger</keyword>
<evidence type="ECO:0000313" key="4">
    <source>
        <dbReference type="EMBL" id="AET05351.1"/>
    </source>
</evidence>
<dbReference type="SMART" id="SM00184">
    <property type="entry name" value="RING"/>
    <property type="match status" value="1"/>
</dbReference>
<dbReference type="GO" id="GO:0008270">
    <property type="term" value="F:zinc ion binding"/>
    <property type="evidence" value="ECO:0007669"/>
    <property type="project" value="UniProtKB-KW"/>
</dbReference>
<organism evidence="4 6">
    <name type="scientific">Medicago truncatula</name>
    <name type="common">Barrel medic</name>
    <name type="synonym">Medicago tribuloides</name>
    <dbReference type="NCBI Taxonomy" id="3880"/>
    <lineage>
        <taxon>Eukaryota</taxon>
        <taxon>Viridiplantae</taxon>
        <taxon>Streptophyta</taxon>
        <taxon>Embryophyta</taxon>
        <taxon>Tracheophyta</taxon>
        <taxon>Spermatophyta</taxon>
        <taxon>Magnoliopsida</taxon>
        <taxon>eudicotyledons</taxon>
        <taxon>Gunneridae</taxon>
        <taxon>Pentapetalae</taxon>
        <taxon>rosids</taxon>
        <taxon>fabids</taxon>
        <taxon>Fabales</taxon>
        <taxon>Fabaceae</taxon>
        <taxon>Papilionoideae</taxon>
        <taxon>50 kb inversion clade</taxon>
        <taxon>NPAAA clade</taxon>
        <taxon>Hologalegina</taxon>
        <taxon>IRL clade</taxon>
        <taxon>Trifolieae</taxon>
        <taxon>Medicago</taxon>
    </lineage>
</organism>
<sequence length="98" mass="10986">MKICEQSVPQPPPPNPPQPPPSTHNRVIDLSGVVSEVSFNVLPNLSFHQIDCAICLEDFENNEIVYRLRCGHAYHADCISAYLSTNNLSYPICRQVVH</sequence>
<evidence type="ECO:0000256" key="1">
    <source>
        <dbReference type="PROSITE-ProRule" id="PRU00175"/>
    </source>
</evidence>
<dbReference type="PROSITE" id="PS50089">
    <property type="entry name" value="ZF_RING_2"/>
    <property type="match status" value="1"/>
</dbReference>
<dbReference type="PaxDb" id="3880-AET05351"/>
<proteinExistence type="predicted"/>
<reference evidence="4 6" key="2">
    <citation type="journal article" date="2014" name="BMC Genomics">
        <title>An improved genome release (version Mt4.0) for the model legume Medicago truncatula.</title>
        <authorList>
            <person name="Tang H."/>
            <person name="Krishnakumar V."/>
            <person name="Bidwell S."/>
            <person name="Rosen B."/>
            <person name="Chan A."/>
            <person name="Zhou S."/>
            <person name="Gentzbittel L."/>
            <person name="Childs K.L."/>
            <person name="Yandell M."/>
            <person name="Gundlach H."/>
            <person name="Mayer K.F."/>
            <person name="Schwartz D.C."/>
            <person name="Town C.D."/>
        </authorList>
    </citation>
    <scope>GENOME REANNOTATION</scope>
    <source>
        <strain evidence="5 6">cv. Jemalong A17</strain>
    </source>
</reference>
<evidence type="ECO:0000256" key="2">
    <source>
        <dbReference type="SAM" id="MobiDB-lite"/>
    </source>
</evidence>
<dbReference type="GO" id="GO:0016567">
    <property type="term" value="P:protein ubiquitination"/>
    <property type="evidence" value="ECO:0007669"/>
    <property type="project" value="InterPro"/>
</dbReference>
<evidence type="ECO:0000259" key="3">
    <source>
        <dbReference type="PROSITE" id="PS50089"/>
    </source>
</evidence>
<dbReference type="InterPro" id="IPR042494">
    <property type="entry name" value="RNF103"/>
</dbReference>
<gene>
    <name evidence="4" type="ordered locus">MTR_8g104430</name>
</gene>
<dbReference type="PANTHER" id="PTHR15302">
    <property type="entry name" value="E3 UBIQUITIN-PROTEIN LIGASE RNF103"/>
    <property type="match status" value="1"/>
</dbReference>
<dbReference type="EMBL" id="CM001224">
    <property type="protein sequence ID" value="AET05351.1"/>
    <property type="molecule type" value="Genomic_DNA"/>
</dbReference>
<dbReference type="HOGENOM" id="CLU_2336896_0_0_1"/>
<dbReference type="InterPro" id="IPR001841">
    <property type="entry name" value="Znf_RING"/>
</dbReference>
<feature type="region of interest" description="Disordered" evidence="2">
    <location>
        <begin position="1"/>
        <end position="26"/>
    </location>
</feature>
<reference evidence="5" key="3">
    <citation type="submission" date="2015-04" db="UniProtKB">
        <authorList>
            <consortium name="EnsemblPlants"/>
        </authorList>
    </citation>
    <scope>IDENTIFICATION</scope>
    <source>
        <strain evidence="5">cv. Jemalong A17</strain>
    </source>
</reference>
<dbReference type="InterPro" id="IPR013083">
    <property type="entry name" value="Znf_RING/FYVE/PHD"/>
</dbReference>
<keyword evidence="1" id="KW-0479">Metal-binding</keyword>
<dbReference type="Pfam" id="PF13639">
    <property type="entry name" value="zf-RING_2"/>
    <property type="match status" value="1"/>
</dbReference>
<feature type="compositionally biased region" description="Pro residues" evidence="2">
    <location>
        <begin position="9"/>
        <end position="22"/>
    </location>
</feature>
<dbReference type="AlphaFoldDB" id="G7L9R8"/>